<gene>
    <name evidence="14" type="ORF">AWU65_11855</name>
</gene>
<evidence type="ECO:0000256" key="10">
    <source>
        <dbReference type="ARBA" id="ARBA00034078"/>
    </source>
</evidence>
<dbReference type="InterPro" id="IPR019480">
    <property type="entry name" value="Dihydroorotate_DH_Fe-S-bd"/>
</dbReference>
<evidence type="ECO:0000256" key="2">
    <source>
        <dbReference type="ARBA" id="ARBA00022448"/>
    </source>
</evidence>
<comment type="cofactor">
    <cofactor evidence="10">
        <name>[2Fe-2S] cluster</name>
        <dbReference type="ChEBI" id="CHEBI:190135"/>
    </cofactor>
</comment>
<keyword evidence="2" id="KW-0813">Transport</keyword>
<dbReference type="InterPro" id="IPR012165">
    <property type="entry name" value="Cyt_c3_hydrogenase_gsu"/>
</dbReference>
<keyword evidence="15" id="KW-1185">Reference proteome</keyword>
<evidence type="ECO:0000256" key="8">
    <source>
        <dbReference type="ARBA" id="ARBA00023004"/>
    </source>
</evidence>
<evidence type="ECO:0000256" key="9">
    <source>
        <dbReference type="ARBA" id="ARBA00023014"/>
    </source>
</evidence>
<feature type="binding site" evidence="12">
    <location>
        <position position="214"/>
    </location>
    <ligand>
        <name>[2Fe-2S] cluster</name>
        <dbReference type="ChEBI" id="CHEBI:190135"/>
    </ligand>
</feature>
<evidence type="ECO:0000256" key="7">
    <source>
        <dbReference type="ARBA" id="ARBA00022982"/>
    </source>
</evidence>
<keyword evidence="5 12" id="KW-0479">Metal-binding</keyword>
<evidence type="ECO:0000313" key="14">
    <source>
        <dbReference type="EMBL" id="KZS46561.1"/>
    </source>
</evidence>
<dbReference type="NCBIfam" id="NF000798">
    <property type="entry name" value="PRK00054.1-3"/>
    <property type="match status" value="1"/>
</dbReference>
<feature type="binding site" evidence="12">
    <location>
        <position position="202"/>
    </location>
    <ligand>
        <name>[2Fe-2S] cluster</name>
        <dbReference type="ChEBI" id="CHEBI:190135"/>
    </ligand>
</feature>
<dbReference type="GO" id="GO:0046872">
    <property type="term" value="F:metal ion binding"/>
    <property type="evidence" value="ECO:0007669"/>
    <property type="project" value="UniProtKB-KW"/>
</dbReference>
<dbReference type="GeneID" id="97558113"/>
<reference evidence="14" key="1">
    <citation type="journal article" date="2016" name="Genome Announc.">
        <title>Draft genomes of two strains of Paenibacillus glucanolyticus with capability to degrade lignocellulose.</title>
        <authorList>
            <person name="Mathews S.L."/>
            <person name="Pawlak J."/>
            <person name="Grunden A.M."/>
        </authorList>
    </citation>
    <scope>NUCLEOTIDE SEQUENCE [LARGE SCALE GENOMIC DNA]</scope>
    <source>
        <strain evidence="14">SLM1</strain>
    </source>
</reference>
<evidence type="ECO:0000256" key="12">
    <source>
        <dbReference type="PIRSR" id="PIRSR006816-2"/>
    </source>
</evidence>
<dbReference type="InterPro" id="IPR039261">
    <property type="entry name" value="FNR_nucleotide-bd"/>
</dbReference>
<accession>A0A163JFQ5</accession>
<dbReference type="SUPFAM" id="SSF52343">
    <property type="entry name" value="Ferredoxin reductase-like, C-terminal NADP-linked domain"/>
    <property type="match status" value="1"/>
</dbReference>
<dbReference type="GO" id="GO:0050660">
    <property type="term" value="F:flavin adenine dinucleotide binding"/>
    <property type="evidence" value="ECO:0007669"/>
    <property type="project" value="InterPro"/>
</dbReference>
<dbReference type="Gene3D" id="2.10.240.10">
    <property type="entry name" value="Dihydroorotate dehydrogenase, electron transfer subunit"/>
    <property type="match status" value="1"/>
</dbReference>
<protein>
    <submittedName>
        <fullName evidence="14">Dihydroorotate dehydrogenase electron transfer subunit</fullName>
    </submittedName>
</protein>
<dbReference type="SUPFAM" id="SSF63380">
    <property type="entry name" value="Riboflavin synthase domain-like"/>
    <property type="match status" value="1"/>
</dbReference>
<keyword evidence="9 12" id="KW-0411">Iron-sulfur</keyword>
<dbReference type="Gene3D" id="2.40.30.10">
    <property type="entry name" value="Translation factors"/>
    <property type="match status" value="1"/>
</dbReference>
<dbReference type="Pfam" id="PF10418">
    <property type="entry name" value="DHODB_Fe-S_bind"/>
    <property type="match status" value="1"/>
</dbReference>
<evidence type="ECO:0000256" key="11">
    <source>
        <dbReference type="PIRSR" id="PIRSR006816-1"/>
    </source>
</evidence>
<name>A0A163JFQ5_9BACL</name>
<dbReference type="RefSeq" id="WP_063478386.1">
    <property type="nucleotide sequence ID" value="NZ_CP147845.1"/>
</dbReference>
<evidence type="ECO:0000256" key="1">
    <source>
        <dbReference type="ARBA" id="ARBA00006422"/>
    </source>
</evidence>
<dbReference type="PROSITE" id="PS51384">
    <property type="entry name" value="FAD_FR"/>
    <property type="match status" value="1"/>
</dbReference>
<feature type="binding site" evidence="12">
    <location>
        <position position="199"/>
    </location>
    <ligand>
        <name>[2Fe-2S] cluster</name>
        <dbReference type="ChEBI" id="CHEBI:190135"/>
    </ligand>
</feature>
<dbReference type="GO" id="GO:0051537">
    <property type="term" value="F:2 iron, 2 sulfur cluster binding"/>
    <property type="evidence" value="ECO:0007669"/>
    <property type="project" value="UniProtKB-KW"/>
</dbReference>
<dbReference type="OrthoDB" id="9778346at2"/>
<dbReference type="CDD" id="cd06218">
    <property type="entry name" value="DHOD_e_trans"/>
    <property type="match status" value="1"/>
</dbReference>
<keyword evidence="7" id="KW-0249">Electron transport</keyword>
<dbReference type="PANTHER" id="PTHR43513">
    <property type="entry name" value="DIHYDROOROTATE DEHYDROGENASE B (NAD(+)), ELECTRON TRANSFER SUBUNIT"/>
    <property type="match status" value="1"/>
</dbReference>
<dbReference type="PANTHER" id="PTHR43513:SF3">
    <property type="entry name" value="DIHYDROOROTATE DEHYDROGENASE B (NAD(+)), ELECTRON TRANSFER SUBUNIT-RELATED"/>
    <property type="match status" value="1"/>
</dbReference>
<keyword evidence="8 12" id="KW-0408">Iron</keyword>
<comment type="cofactor">
    <cofactor evidence="11">
        <name>FAD</name>
        <dbReference type="ChEBI" id="CHEBI:57692"/>
    </cofactor>
    <text evidence="11">Binds 1 FAD per subunit.</text>
</comment>
<dbReference type="InterPro" id="IPR017938">
    <property type="entry name" value="Riboflavin_synthase-like_b-brl"/>
</dbReference>
<keyword evidence="4 12" id="KW-0001">2Fe-2S</keyword>
<evidence type="ECO:0000313" key="15">
    <source>
        <dbReference type="Proteomes" id="UP000076796"/>
    </source>
</evidence>
<dbReference type="InterPro" id="IPR037117">
    <property type="entry name" value="Dihydroorotate_DH_ele_sf"/>
</dbReference>
<dbReference type="AlphaFoldDB" id="A0A163JFQ5"/>
<evidence type="ECO:0000259" key="13">
    <source>
        <dbReference type="PROSITE" id="PS51384"/>
    </source>
</evidence>
<evidence type="ECO:0000256" key="3">
    <source>
        <dbReference type="ARBA" id="ARBA00022630"/>
    </source>
</evidence>
<evidence type="ECO:0000256" key="4">
    <source>
        <dbReference type="ARBA" id="ARBA00022714"/>
    </source>
</evidence>
<dbReference type="STRING" id="59843.A3958_11400"/>
<feature type="binding site" evidence="11">
    <location>
        <begin position="66"/>
        <end position="67"/>
    </location>
    <ligand>
        <name>FAD</name>
        <dbReference type="ChEBI" id="CHEBI:57692"/>
    </ligand>
</feature>
<sequence>MALVIQNVKLAHRIYRLTIQGSYSARMGQFFMLRCWDTYPVLSRPISVHNLTEDSVSFLYRVHGTGTWLLSALQAGDKIQLEGPFGQGFPEPQGRTALVGGGIGAAPLLLAAKEIPDASVYLGYTSVPFGLTGFHEISRNVTVKSGGTIVDAVDPSRYDTIFACGPVGMMHSLAQKTESTNAELHISVEKRMGCGIGVCNSCTVTSAGKSRKVCTDGPVFPAKEVNWNDLHRL</sequence>
<comment type="similarity">
    <text evidence="1">Belongs to the PyrK family.</text>
</comment>
<feature type="domain" description="FAD-binding FR-type" evidence="13">
    <location>
        <begin position="1"/>
        <end position="91"/>
    </location>
</feature>
<evidence type="ECO:0000256" key="5">
    <source>
        <dbReference type="ARBA" id="ARBA00022723"/>
    </source>
</evidence>
<feature type="binding site" evidence="11">
    <location>
        <begin position="44"/>
        <end position="47"/>
    </location>
    <ligand>
        <name>FAD</name>
        <dbReference type="ChEBI" id="CHEBI:57692"/>
    </ligand>
</feature>
<organism evidence="14 15">
    <name type="scientific">Paenibacillus glucanolyticus</name>
    <dbReference type="NCBI Taxonomy" id="59843"/>
    <lineage>
        <taxon>Bacteria</taxon>
        <taxon>Bacillati</taxon>
        <taxon>Bacillota</taxon>
        <taxon>Bacilli</taxon>
        <taxon>Bacillales</taxon>
        <taxon>Paenibacillaceae</taxon>
        <taxon>Paenibacillus</taxon>
    </lineage>
</organism>
<proteinExistence type="inferred from homology"/>
<keyword evidence="3 11" id="KW-0285">Flavoprotein</keyword>
<comment type="caution">
    <text evidence="14">The sequence shown here is derived from an EMBL/GenBank/DDBJ whole genome shotgun (WGS) entry which is preliminary data.</text>
</comment>
<feature type="binding site" evidence="11">
    <location>
        <begin position="59"/>
        <end position="61"/>
    </location>
    <ligand>
        <name>FAD</name>
        <dbReference type="ChEBI" id="CHEBI:57692"/>
    </ligand>
</feature>
<dbReference type="InterPro" id="IPR050353">
    <property type="entry name" value="PyrK_electron_transfer"/>
</dbReference>
<dbReference type="GO" id="GO:0006221">
    <property type="term" value="P:pyrimidine nucleotide biosynthetic process"/>
    <property type="evidence" value="ECO:0007669"/>
    <property type="project" value="InterPro"/>
</dbReference>
<feature type="binding site" evidence="12">
    <location>
        <position position="194"/>
    </location>
    <ligand>
        <name>[2Fe-2S] cluster</name>
        <dbReference type="ChEBI" id="CHEBI:190135"/>
    </ligand>
</feature>
<evidence type="ECO:0000256" key="6">
    <source>
        <dbReference type="ARBA" id="ARBA00022827"/>
    </source>
</evidence>
<dbReference type="PIRSF" id="PIRSF006816">
    <property type="entry name" value="Cyc3_hyd_g"/>
    <property type="match status" value="1"/>
</dbReference>
<dbReference type="EMBL" id="LWMH01000001">
    <property type="protein sequence ID" value="KZS46561.1"/>
    <property type="molecule type" value="Genomic_DNA"/>
</dbReference>
<comment type="cofactor">
    <cofactor evidence="12">
        <name>[2Fe-2S] cluster</name>
        <dbReference type="ChEBI" id="CHEBI:190135"/>
    </cofactor>
    <text evidence="12">Binds 1 [2Fe-2S] cluster per subunit.</text>
</comment>
<dbReference type="InterPro" id="IPR017927">
    <property type="entry name" value="FAD-bd_FR_type"/>
</dbReference>
<dbReference type="Proteomes" id="UP000076796">
    <property type="component" value="Unassembled WGS sequence"/>
</dbReference>
<keyword evidence="6 11" id="KW-0274">FAD</keyword>
<dbReference type="GO" id="GO:0016491">
    <property type="term" value="F:oxidoreductase activity"/>
    <property type="evidence" value="ECO:0007669"/>
    <property type="project" value="InterPro"/>
</dbReference>